<feature type="non-terminal residue" evidence="2">
    <location>
        <position position="1"/>
    </location>
</feature>
<comment type="caution">
    <text evidence="2">The sequence shown here is derived from an EMBL/GenBank/DDBJ whole genome shotgun (WGS) entry which is preliminary data.</text>
</comment>
<evidence type="ECO:0000259" key="1">
    <source>
        <dbReference type="PROSITE" id="PS51788"/>
    </source>
</evidence>
<proteinExistence type="predicted"/>
<sequence>FESIASLSRVIVDDRQFSKYTNSVFITADHKEFSPRKLSTTQCARSSSRWPVIAMKSHHWNRFLALVAIVCLSVDVAFSTIVEIQQHQDTLLCRRCGQDISVAANLNNLGSKLALRQRNDTILGVKQCLIQLFKNPHGQHFELITVTSANIKSLGEAFEEHSWFPGYAWRVAVCSQCGVHMG</sequence>
<dbReference type="STRING" id="46731.A0A3M6TEG8"/>
<dbReference type="AlphaFoldDB" id="A0A3M6TEG8"/>
<dbReference type="Proteomes" id="UP000275408">
    <property type="component" value="Unassembled WGS sequence"/>
</dbReference>
<dbReference type="EMBL" id="RCHS01003782">
    <property type="protein sequence ID" value="RMX39773.1"/>
    <property type="molecule type" value="Genomic_DNA"/>
</dbReference>
<dbReference type="InterPro" id="IPR034750">
    <property type="entry name" value="CULT"/>
</dbReference>
<feature type="domain" description="CULT" evidence="1">
    <location>
        <begin position="88"/>
        <end position="182"/>
    </location>
</feature>
<dbReference type="CDD" id="cd15777">
    <property type="entry name" value="CRBN_C_like"/>
    <property type="match status" value="1"/>
</dbReference>
<organism evidence="2 3">
    <name type="scientific">Pocillopora damicornis</name>
    <name type="common">Cauliflower coral</name>
    <name type="synonym">Millepora damicornis</name>
    <dbReference type="NCBI Taxonomy" id="46731"/>
    <lineage>
        <taxon>Eukaryota</taxon>
        <taxon>Metazoa</taxon>
        <taxon>Cnidaria</taxon>
        <taxon>Anthozoa</taxon>
        <taxon>Hexacorallia</taxon>
        <taxon>Scleractinia</taxon>
        <taxon>Astrocoeniina</taxon>
        <taxon>Pocilloporidae</taxon>
        <taxon>Pocillopora</taxon>
    </lineage>
</organism>
<reference evidence="2 3" key="1">
    <citation type="journal article" date="2018" name="Sci. Rep.">
        <title>Comparative analysis of the Pocillopora damicornis genome highlights role of immune system in coral evolution.</title>
        <authorList>
            <person name="Cunning R."/>
            <person name="Bay R.A."/>
            <person name="Gillette P."/>
            <person name="Baker A.C."/>
            <person name="Traylor-Knowles N."/>
        </authorList>
    </citation>
    <scope>NUCLEOTIDE SEQUENCE [LARGE SCALE GENOMIC DNA]</scope>
    <source>
        <strain evidence="2">RSMAS</strain>
        <tissue evidence="2">Whole animal</tissue>
    </source>
</reference>
<name>A0A3M6TEG8_POCDA</name>
<dbReference type="OrthoDB" id="5778218at2759"/>
<accession>A0A3M6TEG8</accession>
<evidence type="ECO:0000313" key="3">
    <source>
        <dbReference type="Proteomes" id="UP000275408"/>
    </source>
</evidence>
<dbReference type="Gene3D" id="2.170.150.20">
    <property type="entry name" value="Peptide methionine sulfoxide reductase"/>
    <property type="match status" value="1"/>
</dbReference>
<dbReference type="PROSITE" id="PS51788">
    <property type="entry name" value="CULT"/>
    <property type="match status" value="1"/>
</dbReference>
<keyword evidence="3" id="KW-1185">Reference proteome</keyword>
<protein>
    <recommendedName>
        <fullName evidence="1">CULT domain-containing protein</fullName>
    </recommendedName>
</protein>
<dbReference type="FunFam" id="2.170.150.20:FF:000007">
    <property type="entry name" value="Protein cereblon"/>
    <property type="match status" value="1"/>
</dbReference>
<gene>
    <name evidence="2" type="ORF">pdam_00007157</name>
</gene>
<evidence type="ECO:0000313" key="2">
    <source>
        <dbReference type="EMBL" id="RMX39773.1"/>
    </source>
</evidence>